<evidence type="ECO:0000313" key="2">
    <source>
        <dbReference type="Proteomes" id="UP001210380"/>
    </source>
</evidence>
<dbReference type="InterPro" id="IPR021866">
    <property type="entry name" value="SpoIIAA-like"/>
</dbReference>
<dbReference type="EMBL" id="JAQGLA010000004">
    <property type="protein sequence ID" value="MDA3624701.1"/>
    <property type="molecule type" value="Genomic_DNA"/>
</dbReference>
<organism evidence="1 2">
    <name type="scientific">Saccharopolyspora oryzae</name>
    <dbReference type="NCBI Taxonomy" id="2997343"/>
    <lineage>
        <taxon>Bacteria</taxon>
        <taxon>Bacillati</taxon>
        <taxon>Actinomycetota</taxon>
        <taxon>Actinomycetes</taxon>
        <taxon>Pseudonocardiales</taxon>
        <taxon>Pseudonocardiaceae</taxon>
        <taxon>Saccharopolyspora</taxon>
    </lineage>
</organism>
<dbReference type="Gene3D" id="3.40.50.10600">
    <property type="entry name" value="SpoIIaa-like domains"/>
    <property type="match status" value="2"/>
</dbReference>
<gene>
    <name evidence="1" type="ORF">OU415_04570</name>
</gene>
<accession>A0ABT4USJ9</accession>
<keyword evidence="2" id="KW-1185">Reference proteome</keyword>
<name>A0ABT4USJ9_9PSEU</name>
<dbReference type="Proteomes" id="UP001210380">
    <property type="component" value="Unassembled WGS sequence"/>
</dbReference>
<dbReference type="RefSeq" id="WP_270947268.1">
    <property type="nucleotide sequence ID" value="NZ_JAQGLA010000004.1"/>
</dbReference>
<dbReference type="InterPro" id="IPR036513">
    <property type="entry name" value="STAS_dom_sf"/>
</dbReference>
<comment type="caution">
    <text evidence="1">The sequence shown here is derived from an EMBL/GenBank/DDBJ whole genome shotgun (WGS) entry which is preliminary data.</text>
</comment>
<dbReference type="InterPro" id="IPR038396">
    <property type="entry name" value="SpoIIAA-like_sf"/>
</dbReference>
<dbReference type="Pfam" id="PF11964">
    <property type="entry name" value="SpoIIAA-like"/>
    <property type="match status" value="2"/>
</dbReference>
<reference evidence="1 2" key="1">
    <citation type="submission" date="2022-11" db="EMBL/GenBank/DDBJ databases">
        <title>Draft genome sequence of Saccharopolyspora sp. WRP15-2 isolated from rhizosphere soils of wild rice in Thailand.</title>
        <authorList>
            <person name="Duangmal K."/>
            <person name="Kammanee S."/>
            <person name="Muangham S."/>
        </authorList>
    </citation>
    <scope>NUCLEOTIDE SEQUENCE [LARGE SCALE GENOMIC DNA]</scope>
    <source>
        <strain evidence="1 2">WRP15-2</strain>
    </source>
</reference>
<evidence type="ECO:0000313" key="1">
    <source>
        <dbReference type="EMBL" id="MDA3624701.1"/>
    </source>
</evidence>
<protein>
    <submittedName>
        <fullName evidence="1">STAS/SEC14 domain-containing protein</fullName>
    </submittedName>
</protein>
<proteinExistence type="predicted"/>
<dbReference type="SUPFAM" id="SSF52091">
    <property type="entry name" value="SpoIIaa-like"/>
    <property type="match status" value="2"/>
</dbReference>
<sequence>MLEKIADVPAEIDAVKAVGKLSKEDYETVLEPLFDAARRDDRRIRLLYQVGPEFQGFTAGAAWEDAKVGWGFIRLIEGCAVVTDIRWIAESTRLASFLLPCPVRIFSNDDRDAAVEWLTSLPEGPGVSHHIIPESGVLVVEVEEPLRAPDFEALAHTADSWLEQHRDLPGLVVHVREFPGWENITGLIRHIRFVRDHHRSVKRVALVADSKLAGLPRTW</sequence>